<evidence type="ECO:0000313" key="2">
    <source>
        <dbReference type="Proteomes" id="UP001230005"/>
    </source>
</evidence>
<dbReference type="Gene3D" id="3.40.50.1400">
    <property type="match status" value="1"/>
</dbReference>
<dbReference type="RefSeq" id="WP_307327955.1">
    <property type="nucleotide sequence ID" value="NZ_JAUSUG010000015.1"/>
</dbReference>
<gene>
    <name evidence="1" type="ORF">J2S74_003616</name>
</gene>
<sequence>MLSQTSEQQITTIPFFVSSGSTHLADIRFALGLSEDSLLDTKLSRIFPKSQIIWGKAMDSHPFILE</sequence>
<dbReference type="Proteomes" id="UP001230005">
    <property type="component" value="Unassembled WGS sequence"/>
</dbReference>
<evidence type="ECO:0000313" key="1">
    <source>
        <dbReference type="EMBL" id="MDQ0256198.1"/>
    </source>
</evidence>
<organism evidence="1 2">
    <name type="scientific">Evansella vedderi</name>
    <dbReference type="NCBI Taxonomy" id="38282"/>
    <lineage>
        <taxon>Bacteria</taxon>
        <taxon>Bacillati</taxon>
        <taxon>Bacillota</taxon>
        <taxon>Bacilli</taxon>
        <taxon>Bacillales</taxon>
        <taxon>Bacillaceae</taxon>
        <taxon>Evansella</taxon>
    </lineage>
</organism>
<reference evidence="1 2" key="1">
    <citation type="submission" date="2023-07" db="EMBL/GenBank/DDBJ databases">
        <title>Genomic Encyclopedia of Type Strains, Phase IV (KMG-IV): sequencing the most valuable type-strain genomes for metagenomic binning, comparative biology and taxonomic classification.</title>
        <authorList>
            <person name="Goeker M."/>
        </authorList>
    </citation>
    <scope>NUCLEOTIDE SEQUENCE [LARGE SCALE GENOMIC DNA]</scope>
    <source>
        <strain evidence="1 2">DSM 9768</strain>
    </source>
</reference>
<name>A0ABT9ZY83_9BACI</name>
<comment type="caution">
    <text evidence="1">The sequence shown here is derived from an EMBL/GenBank/DDBJ whole genome shotgun (WGS) entry which is preliminary data.</text>
</comment>
<keyword evidence="2" id="KW-1185">Reference proteome</keyword>
<dbReference type="EMBL" id="JAUSUG010000015">
    <property type="protein sequence ID" value="MDQ0256198.1"/>
    <property type="molecule type" value="Genomic_DNA"/>
</dbReference>
<proteinExistence type="predicted"/>
<accession>A0ABT9ZY83</accession>
<protein>
    <submittedName>
        <fullName evidence="1">Uncharacterized protein</fullName>
    </submittedName>
</protein>